<dbReference type="EMBL" id="VWHP01000071">
    <property type="protein sequence ID" value="KAA4397657.1"/>
    <property type="molecule type" value="Genomic_DNA"/>
</dbReference>
<dbReference type="AlphaFoldDB" id="A0A641Y077"/>
<accession>A0A641Y077</accession>
<sequence>MIETFRIKTSLDEFERIVLLYKDEANNVFIGHSFYYGGRDGSEYLLFLYKEPLPKKDLLAGWNALDETSCYITIVGVHDHRIAVEDFLVCHNPQLTWEDVIYIPTEDFMEMNQIYSQLDLKAGCVYAFVIGKNA</sequence>
<evidence type="ECO:0000313" key="1">
    <source>
        <dbReference type="EMBL" id="KAA4397657.1"/>
    </source>
</evidence>
<reference evidence="1" key="1">
    <citation type="journal article" date="2019" name="Nat. Med.">
        <title>A library of human gut bacterial isolates paired with longitudinal multiomics data enables mechanistic microbiome research.</title>
        <authorList>
            <person name="Poyet M."/>
            <person name="Groussin M."/>
            <person name="Gibbons S.M."/>
            <person name="Avila-Pacheco J."/>
            <person name="Jiang X."/>
            <person name="Kearney S.M."/>
            <person name="Perrotta A.R."/>
            <person name="Berdy B."/>
            <person name="Zhao S."/>
            <person name="Lieberman T.D."/>
            <person name="Swanson P.K."/>
            <person name="Smith M."/>
            <person name="Roesemann S."/>
            <person name="Alexander J.E."/>
            <person name="Rich S.A."/>
            <person name="Livny J."/>
            <person name="Vlamakis H."/>
            <person name="Clish C."/>
            <person name="Bullock K."/>
            <person name="Deik A."/>
            <person name="Scott J."/>
            <person name="Pierce K.A."/>
            <person name="Xavier R.J."/>
            <person name="Alm E.J."/>
        </authorList>
    </citation>
    <scope>NUCLEOTIDE SEQUENCE</scope>
    <source>
        <strain evidence="1">BIOML-A68</strain>
    </source>
</reference>
<protein>
    <submittedName>
        <fullName evidence="1">Uncharacterized protein</fullName>
    </submittedName>
</protein>
<gene>
    <name evidence="1" type="ORF">F3C73_26425</name>
</gene>
<name>A0A641Y077_BACOV</name>
<proteinExistence type="predicted"/>
<organism evidence="1">
    <name type="scientific">Bacteroides ovatus</name>
    <dbReference type="NCBI Taxonomy" id="28116"/>
    <lineage>
        <taxon>Bacteria</taxon>
        <taxon>Pseudomonadati</taxon>
        <taxon>Bacteroidota</taxon>
        <taxon>Bacteroidia</taxon>
        <taxon>Bacteroidales</taxon>
        <taxon>Bacteroidaceae</taxon>
        <taxon>Bacteroides</taxon>
    </lineage>
</organism>
<comment type="caution">
    <text evidence="1">The sequence shown here is derived from an EMBL/GenBank/DDBJ whole genome shotgun (WGS) entry which is preliminary data.</text>
</comment>